<dbReference type="eggNOG" id="COG1541">
    <property type="taxonomic scope" value="Bacteria"/>
</dbReference>
<keyword evidence="3" id="KW-1185">Reference proteome</keyword>
<protein>
    <submittedName>
        <fullName evidence="2">Possible acyl protein synthase/acyl-CoA reductase-like protein</fullName>
    </submittedName>
</protein>
<evidence type="ECO:0000259" key="1">
    <source>
        <dbReference type="Pfam" id="PF04443"/>
    </source>
</evidence>
<dbReference type="SUPFAM" id="SSF56801">
    <property type="entry name" value="Acetyl-CoA synthetase-like"/>
    <property type="match status" value="1"/>
</dbReference>
<dbReference type="EMBL" id="HG934468">
    <property type="protein sequence ID" value="CDN30855.1"/>
    <property type="molecule type" value="Genomic_DNA"/>
</dbReference>
<dbReference type="STRING" id="1433126.BN938_0750"/>
<sequence>MNIFSIDSREKFEQAAMETYHFQVEHCAPYGRYVSLIGAQVERFEDIPFLPIELFKTQKIYCSKAKPEATFTSSGTTGSETSRHYVASLKLYEQSFINCFRYFYGEPNEYSIFSLLPSYLEREGSSLAYMAEYLHKLNPTKGGFYLYDFSKLATELSRAKANGEKILLLGVTFALLDFAEQFRADLSGTVVMETGGMKGRKREIPREELHKILCNSFNVDNIHSEYGMTEMLSQGYSRGGGVFRCPPWVDVSLRSLQNPLAPAEIKGGINIIDLANRHSCSFLATGDYGRLNEDGSFEIAGRISGEQLRGCNMLYH</sequence>
<dbReference type="GO" id="GO:0047474">
    <property type="term" value="F:long-chain fatty acid--protein ligase activity"/>
    <property type="evidence" value="ECO:0007669"/>
    <property type="project" value="InterPro"/>
</dbReference>
<dbReference type="GO" id="GO:0008218">
    <property type="term" value="P:bioluminescence"/>
    <property type="evidence" value="ECO:0007669"/>
    <property type="project" value="InterPro"/>
</dbReference>
<gene>
    <name evidence="2" type="ORF">BN938_0750</name>
</gene>
<reference evidence="2 3" key="1">
    <citation type="journal article" date="2015" name="Genome Announc.">
        <title>Complete Genome Sequence of the Novel Leech Symbiont Mucinivorans hirudinis M3T.</title>
        <authorList>
            <person name="Nelson M.C."/>
            <person name="Bomar L."/>
            <person name="Graf J."/>
        </authorList>
    </citation>
    <scope>NUCLEOTIDE SEQUENCE [LARGE SCALE GENOMIC DNA]</scope>
    <source>
        <strain evidence="3">M3</strain>
    </source>
</reference>
<dbReference type="PATRIC" id="fig|1433126.3.peg.751"/>
<dbReference type="Pfam" id="PF04443">
    <property type="entry name" value="LuxE"/>
    <property type="match status" value="1"/>
</dbReference>
<organism evidence="2 3">
    <name type="scientific">Mucinivorans hirudinis</name>
    <dbReference type="NCBI Taxonomy" id="1433126"/>
    <lineage>
        <taxon>Bacteria</taxon>
        <taxon>Pseudomonadati</taxon>
        <taxon>Bacteroidota</taxon>
        <taxon>Bacteroidia</taxon>
        <taxon>Bacteroidales</taxon>
        <taxon>Rikenellaceae</taxon>
        <taxon>Mucinivorans</taxon>
    </lineage>
</organism>
<evidence type="ECO:0000313" key="3">
    <source>
        <dbReference type="Proteomes" id="UP000027616"/>
    </source>
</evidence>
<dbReference type="InterPro" id="IPR007534">
    <property type="entry name" value="LuxE"/>
</dbReference>
<dbReference type="KEGG" id="rbc:BN938_0750"/>
<name>A0A060R6Y1_9BACT</name>
<feature type="domain" description="Acyl-protein synthetase LuxE" evidence="1">
    <location>
        <begin position="7"/>
        <end position="312"/>
    </location>
</feature>
<accession>A0A060R6Y1</accession>
<dbReference type="Proteomes" id="UP000027616">
    <property type="component" value="Chromosome I"/>
</dbReference>
<dbReference type="HOGENOM" id="CLU_043257_0_0_10"/>
<dbReference type="AlphaFoldDB" id="A0A060R6Y1"/>
<evidence type="ECO:0000313" key="2">
    <source>
        <dbReference type="EMBL" id="CDN30855.1"/>
    </source>
</evidence>
<proteinExistence type="predicted"/>